<evidence type="ECO:0000256" key="1">
    <source>
        <dbReference type="ARBA" id="ARBA00009630"/>
    </source>
</evidence>
<dbReference type="GO" id="GO:0051537">
    <property type="term" value="F:2 iron, 2 sulfur cluster binding"/>
    <property type="evidence" value="ECO:0007669"/>
    <property type="project" value="UniProtKB-KW"/>
</dbReference>
<reference evidence="7" key="1">
    <citation type="submission" date="2022-10" db="EMBL/GenBank/DDBJ databases">
        <authorList>
            <person name="Byrne P K."/>
        </authorList>
    </citation>
    <scope>NUCLEOTIDE SEQUENCE</scope>
    <source>
        <strain evidence="7">IFO1815</strain>
    </source>
</reference>
<dbReference type="EMBL" id="OX365758">
    <property type="protein sequence ID" value="CAI4037255.1"/>
    <property type="molecule type" value="Genomic_DNA"/>
</dbReference>
<dbReference type="PRINTS" id="PR00160">
    <property type="entry name" value="GLUTAREDOXIN"/>
</dbReference>
<sequence>MAIVINKRNVRVLVITNLLLILVFLVVRNSNANVNESTITPHGTSLATYNDAGNAPGTHKSVHDSDANKQVKEPDETNENSEEAQFDAAAEYDKILKKSPMIVFSKSFCPFSKKLKTLLAESYTFSPSYYVVELDKREHTSELQEHIEKSTGRRTVPNVVIDGISRGGCDEITALHENDKLLNSFKEWSSGKFTVEAISPSQSD</sequence>
<dbReference type="Gene3D" id="3.40.30.10">
    <property type="entry name" value="Glutaredoxin"/>
    <property type="match status" value="1"/>
</dbReference>
<evidence type="ECO:0000313" key="8">
    <source>
        <dbReference type="Proteomes" id="UP001161438"/>
    </source>
</evidence>
<evidence type="ECO:0000256" key="4">
    <source>
        <dbReference type="SAM" id="MobiDB-lite"/>
    </source>
</evidence>
<evidence type="ECO:0000256" key="5">
    <source>
        <dbReference type="SAM" id="SignalP"/>
    </source>
</evidence>
<feature type="chain" id="PRO_5041317571" description="Glutaredoxin domain-containing protein" evidence="5">
    <location>
        <begin position="33"/>
        <end position="204"/>
    </location>
</feature>
<accession>A0AA35IUN3</accession>
<dbReference type="CDD" id="cd03419">
    <property type="entry name" value="GRX_GRXh_1_2_like"/>
    <property type="match status" value="1"/>
</dbReference>
<evidence type="ECO:0000313" key="7">
    <source>
        <dbReference type="EMBL" id="CAI4037255.1"/>
    </source>
</evidence>
<dbReference type="AlphaFoldDB" id="A0AA35IUN3"/>
<dbReference type="Proteomes" id="UP001161438">
    <property type="component" value="Chromosome 2"/>
</dbReference>
<keyword evidence="3" id="KW-0411">Iron-sulfur</keyword>
<name>A0AA35IUN3_SACMI</name>
<keyword evidence="8" id="KW-1185">Reference proteome</keyword>
<feature type="compositionally biased region" description="Polar residues" evidence="4">
    <location>
        <begin position="37"/>
        <end position="48"/>
    </location>
</feature>
<keyword evidence="5" id="KW-0732">Signal</keyword>
<dbReference type="GO" id="GO:0034599">
    <property type="term" value="P:cellular response to oxidative stress"/>
    <property type="evidence" value="ECO:0007669"/>
    <property type="project" value="TreeGrafter"/>
</dbReference>
<keyword evidence="2" id="KW-0408">Iron</keyword>
<organism evidence="7 8">
    <name type="scientific">Saccharomyces mikatae IFO 1815</name>
    <dbReference type="NCBI Taxonomy" id="226126"/>
    <lineage>
        <taxon>Eukaryota</taxon>
        <taxon>Fungi</taxon>
        <taxon>Dikarya</taxon>
        <taxon>Ascomycota</taxon>
        <taxon>Saccharomycotina</taxon>
        <taxon>Saccharomycetes</taxon>
        <taxon>Saccharomycetales</taxon>
        <taxon>Saccharomycetaceae</taxon>
        <taxon>Saccharomyces</taxon>
    </lineage>
</organism>
<dbReference type="GO" id="GO:0004362">
    <property type="term" value="F:glutathione-disulfide reductase (NADPH) activity"/>
    <property type="evidence" value="ECO:0007669"/>
    <property type="project" value="UniProtKB-ARBA"/>
</dbReference>
<dbReference type="GO" id="GO:0005796">
    <property type="term" value="C:Golgi lumen"/>
    <property type="evidence" value="ECO:0007669"/>
    <property type="project" value="TreeGrafter"/>
</dbReference>
<dbReference type="GO" id="GO:0000324">
    <property type="term" value="C:fungal-type vacuole"/>
    <property type="evidence" value="ECO:0007669"/>
    <property type="project" value="TreeGrafter"/>
</dbReference>
<feature type="compositionally biased region" description="Basic and acidic residues" evidence="4">
    <location>
        <begin position="61"/>
        <end position="75"/>
    </location>
</feature>
<gene>
    <name evidence="7" type="primary">SMKI02G1230</name>
    <name evidence="7" type="ORF">SMKI_02G1230</name>
</gene>
<dbReference type="FunFam" id="3.40.30.10:FF:000093">
    <property type="entry name" value="Glutaredoxin 2"/>
    <property type="match status" value="1"/>
</dbReference>
<dbReference type="PANTHER" id="PTHR45694">
    <property type="entry name" value="GLUTAREDOXIN 2"/>
    <property type="match status" value="1"/>
</dbReference>
<dbReference type="NCBIfam" id="TIGR02180">
    <property type="entry name" value="GRX_euk"/>
    <property type="match status" value="1"/>
</dbReference>
<comment type="similarity">
    <text evidence="1">Belongs to the glutaredoxin family. Monothiol subfamily.</text>
</comment>
<dbReference type="InterPro" id="IPR036249">
    <property type="entry name" value="Thioredoxin-like_sf"/>
</dbReference>
<dbReference type="RefSeq" id="XP_056080372.1">
    <property type="nucleotide sequence ID" value="XM_056222575.1"/>
</dbReference>
<feature type="signal peptide" evidence="5">
    <location>
        <begin position="1"/>
        <end position="32"/>
    </location>
</feature>
<keyword evidence="2" id="KW-0001">2Fe-2S</keyword>
<dbReference type="InterPro" id="IPR002109">
    <property type="entry name" value="Glutaredoxin"/>
</dbReference>
<dbReference type="GO" id="GO:0005801">
    <property type="term" value="C:cis-Golgi network"/>
    <property type="evidence" value="ECO:0007669"/>
    <property type="project" value="UniProtKB-ARBA"/>
</dbReference>
<dbReference type="PROSITE" id="PS51354">
    <property type="entry name" value="GLUTAREDOXIN_2"/>
    <property type="match status" value="1"/>
</dbReference>
<dbReference type="Pfam" id="PF00462">
    <property type="entry name" value="Glutaredoxin"/>
    <property type="match status" value="1"/>
</dbReference>
<dbReference type="GeneID" id="80916468"/>
<evidence type="ECO:0000256" key="2">
    <source>
        <dbReference type="ARBA" id="ARBA00022714"/>
    </source>
</evidence>
<evidence type="ECO:0000256" key="3">
    <source>
        <dbReference type="ARBA" id="ARBA00023014"/>
    </source>
</evidence>
<protein>
    <recommendedName>
        <fullName evidence="6">Glutaredoxin domain-containing protein</fullName>
    </recommendedName>
</protein>
<dbReference type="InterPro" id="IPR014025">
    <property type="entry name" value="Glutaredoxin_subgr"/>
</dbReference>
<evidence type="ECO:0000259" key="6">
    <source>
        <dbReference type="Pfam" id="PF00462"/>
    </source>
</evidence>
<feature type="domain" description="Glutaredoxin" evidence="6">
    <location>
        <begin position="102"/>
        <end position="163"/>
    </location>
</feature>
<keyword evidence="2" id="KW-0479">Metal-binding</keyword>
<dbReference type="PANTHER" id="PTHR45694:SF5">
    <property type="entry name" value="GLUTAREDOXIN 2"/>
    <property type="match status" value="1"/>
</dbReference>
<dbReference type="SUPFAM" id="SSF52833">
    <property type="entry name" value="Thioredoxin-like"/>
    <property type="match status" value="1"/>
</dbReference>
<proteinExistence type="inferred from homology"/>
<dbReference type="InterPro" id="IPR011899">
    <property type="entry name" value="Glutaredoxin_euk/vir"/>
</dbReference>
<feature type="region of interest" description="Disordered" evidence="4">
    <location>
        <begin position="37"/>
        <end position="83"/>
    </location>
</feature>